<dbReference type="InterPro" id="IPR004193">
    <property type="entry name" value="Glyco_hydro_13_N"/>
</dbReference>
<feature type="signal peptide" evidence="3">
    <location>
        <begin position="1"/>
        <end position="26"/>
    </location>
</feature>
<evidence type="ECO:0000256" key="1">
    <source>
        <dbReference type="ARBA" id="ARBA00008061"/>
    </source>
</evidence>
<dbReference type="SUPFAM" id="SSF51011">
    <property type="entry name" value="Glycosyl hydrolase domain"/>
    <property type="match status" value="1"/>
</dbReference>
<dbReference type="InterPro" id="IPR048644">
    <property type="entry name" value="Isoamylase_C"/>
</dbReference>
<keyword evidence="2" id="KW-0378">Hydrolase</keyword>
<dbReference type="InterPro" id="IPR013783">
    <property type="entry name" value="Ig-like_fold"/>
</dbReference>
<reference evidence="5 6" key="1">
    <citation type="submission" date="2020-09" db="EMBL/GenBank/DDBJ databases">
        <title>Dyella sp. 7MK23 isolated from forest soil.</title>
        <authorList>
            <person name="Fu J."/>
        </authorList>
    </citation>
    <scope>NUCLEOTIDE SEQUENCE [LARGE SCALE GENOMIC DNA]</scope>
    <source>
        <strain evidence="5 6">7MK23</strain>
    </source>
</reference>
<name>A0ABR9GEE2_9GAMM</name>
<dbReference type="InterPro" id="IPR044505">
    <property type="entry name" value="GlgX_Isoamylase_N_E_set"/>
</dbReference>
<evidence type="ECO:0000256" key="2">
    <source>
        <dbReference type="ARBA" id="ARBA00023295"/>
    </source>
</evidence>
<dbReference type="EMBL" id="JACZZA010000013">
    <property type="protein sequence ID" value="MBE1162405.1"/>
    <property type="molecule type" value="Genomic_DNA"/>
</dbReference>
<protein>
    <submittedName>
        <fullName evidence="5">Glycogen-debranching protein</fullName>
    </submittedName>
</protein>
<feature type="chain" id="PRO_5047485328" evidence="3">
    <location>
        <begin position="27"/>
        <end position="778"/>
    </location>
</feature>
<organism evidence="5 6">
    <name type="scientific">Dyella acidiphila</name>
    <dbReference type="NCBI Taxonomy" id="2775866"/>
    <lineage>
        <taxon>Bacteria</taxon>
        <taxon>Pseudomonadati</taxon>
        <taxon>Pseudomonadota</taxon>
        <taxon>Gammaproteobacteria</taxon>
        <taxon>Lysobacterales</taxon>
        <taxon>Rhodanobacteraceae</taxon>
        <taxon>Dyella</taxon>
    </lineage>
</organism>
<comment type="caution">
    <text evidence="5">The sequence shown here is derived from an EMBL/GenBank/DDBJ whole genome shotgun (WGS) entry which is preliminary data.</text>
</comment>
<feature type="domain" description="Glycosyl hydrolase family 13 catalytic" evidence="4">
    <location>
        <begin position="217"/>
        <end position="654"/>
    </location>
</feature>
<dbReference type="Pfam" id="PF21331">
    <property type="entry name" value="Isoamylase_C"/>
    <property type="match status" value="1"/>
</dbReference>
<keyword evidence="2" id="KW-0326">Glycosidase</keyword>
<dbReference type="InterPro" id="IPR013780">
    <property type="entry name" value="Glyco_hydro_b"/>
</dbReference>
<dbReference type="InterPro" id="IPR014756">
    <property type="entry name" value="Ig_E-set"/>
</dbReference>
<dbReference type="CDD" id="cd02856">
    <property type="entry name" value="E_set_GDE_Isoamylase_N"/>
    <property type="match status" value="1"/>
</dbReference>
<dbReference type="InterPro" id="IPR006047">
    <property type="entry name" value="GH13_cat_dom"/>
</dbReference>
<evidence type="ECO:0000259" key="4">
    <source>
        <dbReference type="SMART" id="SM00642"/>
    </source>
</evidence>
<keyword evidence="3" id="KW-0732">Signal</keyword>
<dbReference type="Proteomes" id="UP000651010">
    <property type="component" value="Unassembled WGS sequence"/>
</dbReference>
<dbReference type="Pfam" id="PF02922">
    <property type="entry name" value="CBM_48"/>
    <property type="match status" value="1"/>
</dbReference>
<dbReference type="SUPFAM" id="SSF51445">
    <property type="entry name" value="(Trans)glycosidases"/>
    <property type="match status" value="1"/>
</dbReference>
<accession>A0ABR9GEE2</accession>
<dbReference type="RefSeq" id="WP_192557245.1">
    <property type="nucleotide sequence ID" value="NZ_JACZZA010000013.1"/>
</dbReference>
<sequence>MKCPKFLAALLICASLALIPPTPARATINSMSLGASYNAAQTQITFRVYSANATYMVLYLYSTGYGVQESASYPLSNVGSGVWQVVVPVSSIKSAGISGAVYYGYRAWGPNWTYSSSWTKGSSVGFVSDVDSNGNRFNPNKLLIDPYAQEISQDPLNANNQNADIFATGGTVDATFGVAYRLIDSGTYAPKGIVLAASGQGTGTKPTRAQKDDVIYEVNVRGLTKQDPSIASQYQGTYYGAGLKASYLASLGVTAVELLPLQETQNDENDVIPDSTQDQNYWGYMTEDFFAPDRRYAYNKAAGGPTAEFQAMVQAFHKAGIKVYMDVVYNHTAEGGTWTSTDPTTATEISWRGLDNATYYELTTGNQYFYDDTGIGANVNTYNPATRQMIIDSLAYWSNTMGVDGFRFDEAPILGNNCLNQSYEAAAPNCPNGGFNFDAADPNIALNQILANFTVRPAGGGSGLDLFAEPWSASGGDNQGQFPAGWSEWNGAFQATLRQAQNELGNMTISIGQDAQDFTGSSNIFQANGRYPWNSTNYMDIHDGFTLFDIYSCNNPNNTQAWPYGPSSGGNTTNYSWNQGGAAADQRRAARTGLAFTMLSAGTPIMAGGDEYLRSLNCNNNPYNVDSTANWLNYSWTSDQSNFYNFAQRAIAFRLAHPALRPENWYTSSQVEWWEPSGVQATSSYWNNTSNYAIAYTINGSSFGDSNSIYIAYNGWSGSVTFTLPPPPTGTNWYRVTDTCNWNDGANTWVTPGSETLIGGSGATYSQCGQSLLLLISK</sequence>
<gene>
    <name evidence="5" type="ORF">IGX34_18625</name>
</gene>
<evidence type="ECO:0000313" key="6">
    <source>
        <dbReference type="Proteomes" id="UP000651010"/>
    </source>
</evidence>
<dbReference type="Gene3D" id="2.60.40.1180">
    <property type="entry name" value="Golgi alpha-mannosidase II"/>
    <property type="match status" value="1"/>
</dbReference>
<dbReference type="PANTHER" id="PTHR43002">
    <property type="entry name" value="GLYCOGEN DEBRANCHING ENZYME"/>
    <property type="match status" value="1"/>
</dbReference>
<dbReference type="InterPro" id="IPR017853">
    <property type="entry name" value="GH"/>
</dbReference>
<evidence type="ECO:0000256" key="3">
    <source>
        <dbReference type="SAM" id="SignalP"/>
    </source>
</evidence>
<evidence type="ECO:0000313" key="5">
    <source>
        <dbReference type="EMBL" id="MBE1162405.1"/>
    </source>
</evidence>
<comment type="similarity">
    <text evidence="1">Belongs to the glycosyl hydrolase 13 family.</text>
</comment>
<dbReference type="SUPFAM" id="SSF81296">
    <property type="entry name" value="E set domains"/>
    <property type="match status" value="1"/>
</dbReference>
<dbReference type="Gene3D" id="2.60.40.10">
    <property type="entry name" value="Immunoglobulins"/>
    <property type="match status" value="1"/>
</dbReference>
<dbReference type="SMART" id="SM00642">
    <property type="entry name" value="Aamy"/>
    <property type="match status" value="1"/>
</dbReference>
<dbReference type="Pfam" id="PF00128">
    <property type="entry name" value="Alpha-amylase"/>
    <property type="match status" value="1"/>
</dbReference>
<proteinExistence type="inferred from homology"/>
<dbReference type="Gene3D" id="3.20.20.80">
    <property type="entry name" value="Glycosidases"/>
    <property type="match status" value="1"/>
</dbReference>
<keyword evidence="6" id="KW-1185">Reference proteome</keyword>